<dbReference type="InterPro" id="IPR041320">
    <property type="entry name" value="CxC1"/>
</dbReference>
<evidence type="ECO:0000313" key="2">
    <source>
        <dbReference type="EMBL" id="KZV91461.1"/>
    </source>
</evidence>
<gene>
    <name evidence="2" type="ORF">EXIGLDRAFT_570594</name>
</gene>
<dbReference type="Pfam" id="PF18802">
    <property type="entry name" value="CxC1"/>
    <property type="match status" value="1"/>
</dbReference>
<proteinExistence type="predicted"/>
<name>A0A165H4Z3_EXIGL</name>
<dbReference type="EMBL" id="KV426027">
    <property type="protein sequence ID" value="KZV91461.1"/>
    <property type="molecule type" value="Genomic_DNA"/>
</dbReference>
<dbReference type="Proteomes" id="UP000077266">
    <property type="component" value="Unassembled WGS sequence"/>
</dbReference>
<feature type="domain" description="CxC1-like cysteine cluster associated with KDZ transposases" evidence="1">
    <location>
        <begin position="1"/>
        <end position="38"/>
    </location>
</feature>
<dbReference type="InParanoid" id="A0A165H4Z3"/>
<feature type="non-terminal residue" evidence="2">
    <location>
        <position position="84"/>
    </location>
</feature>
<evidence type="ECO:0000313" key="3">
    <source>
        <dbReference type="Proteomes" id="UP000077266"/>
    </source>
</evidence>
<dbReference type="AlphaFoldDB" id="A0A165H4Z3"/>
<evidence type="ECO:0000259" key="1">
    <source>
        <dbReference type="Pfam" id="PF18802"/>
    </source>
</evidence>
<feature type="non-terminal residue" evidence="2">
    <location>
        <position position="1"/>
    </location>
</feature>
<keyword evidence="3" id="KW-1185">Reference proteome</keyword>
<reference evidence="2 3" key="1">
    <citation type="journal article" date="2016" name="Mol. Biol. Evol.">
        <title>Comparative Genomics of Early-Diverging Mushroom-Forming Fungi Provides Insights into the Origins of Lignocellulose Decay Capabilities.</title>
        <authorList>
            <person name="Nagy L.G."/>
            <person name="Riley R."/>
            <person name="Tritt A."/>
            <person name="Adam C."/>
            <person name="Daum C."/>
            <person name="Floudas D."/>
            <person name="Sun H."/>
            <person name="Yadav J.S."/>
            <person name="Pangilinan J."/>
            <person name="Larsson K.H."/>
            <person name="Matsuura K."/>
            <person name="Barry K."/>
            <person name="Labutti K."/>
            <person name="Kuo R."/>
            <person name="Ohm R.A."/>
            <person name="Bhattacharya S.S."/>
            <person name="Shirouzu T."/>
            <person name="Yoshinaga Y."/>
            <person name="Martin F.M."/>
            <person name="Grigoriev I.V."/>
            <person name="Hibbett D.S."/>
        </authorList>
    </citation>
    <scope>NUCLEOTIDE SEQUENCE [LARGE SCALE GENOMIC DNA]</scope>
    <source>
        <strain evidence="2 3">HHB12029</strain>
    </source>
</reference>
<protein>
    <recommendedName>
        <fullName evidence="1">CxC1-like cysteine cluster associated with KDZ transposases domain-containing protein</fullName>
    </recommendedName>
</protein>
<dbReference type="STRING" id="1314781.A0A165H4Z3"/>
<organism evidence="2 3">
    <name type="scientific">Exidia glandulosa HHB12029</name>
    <dbReference type="NCBI Taxonomy" id="1314781"/>
    <lineage>
        <taxon>Eukaryota</taxon>
        <taxon>Fungi</taxon>
        <taxon>Dikarya</taxon>
        <taxon>Basidiomycota</taxon>
        <taxon>Agaricomycotina</taxon>
        <taxon>Agaricomycetes</taxon>
        <taxon>Auriculariales</taxon>
        <taxon>Exidiaceae</taxon>
        <taxon>Exidia</taxon>
    </lineage>
</organism>
<dbReference type="OrthoDB" id="3200967at2759"/>
<accession>A0A165H4Z3</accession>
<sequence length="84" mass="9363">CDCTGATLQLLSMGYFPCAPLSPSMAFSFDLLQLISIHSLNVAPNASAWSNTLEAFWGRHGTPSRLKGRLRKRLGTVLMWFQYL</sequence>